<reference evidence="2" key="1">
    <citation type="journal article" date="2014" name="Science">
        <title>Ancient hybridizations among the ancestral genomes of bread wheat.</title>
        <authorList>
            <consortium name="International Wheat Genome Sequencing Consortium,"/>
            <person name="Marcussen T."/>
            <person name="Sandve S.R."/>
            <person name="Heier L."/>
            <person name="Spannagl M."/>
            <person name="Pfeifer M."/>
            <person name="Jakobsen K.S."/>
            <person name="Wulff B.B."/>
            <person name="Steuernagel B."/>
            <person name="Mayer K.F."/>
            <person name="Olsen O.A."/>
        </authorList>
    </citation>
    <scope>NUCLEOTIDE SEQUENCE [LARGE SCALE GENOMIC DNA]</scope>
    <source>
        <strain evidence="2">cv. AL8/78</strain>
    </source>
</reference>
<evidence type="ECO:0000313" key="2">
    <source>
        <dbReference type="Proteomes" id="UP000015105"/>
    </source>
</evidence>
<dbReference type="EnsemblPlants" id="AET2Gv20716100.3">
    <property type="protein sequence ID" value="AET2Gv20716100.3"/>
    <property type="gene ID" value="AET2Gv20716100"/>
</dbReference>
<dbReference type="AlphaFoldDB" id="A0A453C2U0"/>
<reference evidence="1" key="4">
    <citation type="submission" date="2019-03" db="UniProtKB">
        <authorList>
            <consortium name="EnsemblPlants"/>
        </authorList>
    </citation>
    <scope>IDENTIFICATION</scope>
</reference>
<dbReference type="Gramene" id="AET2Gv20716100.3">
    <property type="protein sequence ID" value="AET2Gv20716100.3"/>
    <property type="gene ID" value="AET2Gv20716100"/>
</dbReference>
<reference evidence="2" key="2">
    <citation type="journal article" date="2017" name="Nat. Plants">
        <title>The Aegilops tauschii genome reveals multiple impacts of transposons.</title>
        <authorList>
            <person name="Zhao G."/>
            <person name="Zou C."/>
            <person name="Li K."/>
            <person name="Wang K."/>
            <person name="Li T."/>
            <person name="Gao L."/>
            <person name="Zhang X."/>
            <person name="Wang H."/>
            <person name="Yang Z."/>
            <person name="Liu X."/>
            <person name="Jiang W."/>
            <person name="Mao L."/>
            <person name="Kong X."/>
            <person name="Jiao Y."/>
            <person name="Jia J."/>
        </authorList>
    </citation>
    <scope>NUCLEOTIDE SEQUENCE [LARGE SCALE GENOMIC DNA]</scope>
    <source>
        <strain evidence="2">cv. AL8/78</strain>
    </source>
</reference>
<proteinExistence type="predicted"/>
<accession>A0A453C2U0</accession>
<dbReference type="Gramene" id="AET2Gv20716100.12">
    <property type="protein sequence ID" value="AET2Gv20716100.12"/>
    <property type="gene ID" value="AET2Gv20716100"/>
</dbReference>
<protein>
    <submittedName>
        <fullName evidence="1">Uncharacterized protein</fullName>
    </submittedName>
</protein>
<dbReference type="Proteomes" id="UP000015105">
    <property type="component" value="Chromosome 2D"/>
</dbReference>
<evidence type="ECO:0000313" key="1">
    <source>
        <dbReference type="EnsemblPlants" id="AET2Gv20716100.12"/>
    </source>
</evidence>
<organism evidence="1 2">
    <name type="scientific">Aegilops tauschii subsp. strangulata</name>
    <name type="common">Goatgrass</name>
    <dbReference type="NCBI Taxonomy" id="200361"/>
    <lineage>
        <taxon>Eukaryota</taxon>
        <taxon>Viridiplantae</taxon>
        <taxon>Streptophyta</taxon>
        <taxon>Embryophyta</taxon>
        <taxon>Tracheophyta</taxon>
        <taxon>Spermatophyta</taxon>
        <taxon>Magnoliopsida</taxon>
        <taxon>Liliopsida</taxon>
        <taxon>Poales</taxon>
        <taxon>Poaceae</taxon>
        <taxon>BOP clade</taxon>
        <taxon>Pooideae</taxon>
        <taxon>Triticodae</taxon>
        <taxon>Triticeae</taxon>
        <taxon>Triticinae</taxon>
        <taxon>Aegilops</taxon>
    </lineage>
</organism>
<sequence>MEHEKFWLLISTNNGHIVHKRYQLVPHPGTQMRGNMEPQDSASSCKKWNKWAHSAVLRW</sequence>
<reference evidence="1" key="5">
    <citation type="journal article" date="2021" name="G3 (Bethesda)">
        <title>Aegilops tauschii genome assembly Aet v5.0 features greater sequence contiguity and improved annotation.</title>
        <authorList>
            <person name="Wang L."/>
            <person name="Zhu T."/>
            <person name="Rodriguez J.C."/>
            <person name="Deal K.R."/>
            <person name="Dubcovsky J."/>
            <person name="McGuire P.E."/>
            <person name="Lux T."/>
            <person name="Spannagl M."/>
            <person name="Mayer K.F.X."/>
            <person name="Baldrich P."/>
            <person name="Meyers B.C."/>
            <person name="Huo N."/>
            <person name="Gu Y.Q."/>
            <person name="Zhou H."/>
            <person name="Devos K.M."/>
            <person name="Bennetzen J.L."/>
            <person name="Unver T."/>
            <person name="Budak H."/>
            <person name="Gulick P.J."/>
            <person name="Galiba G."/>
            <person name="Kalapos B."/>
            <person name="Nelson D.R."/>
            <person name="Li P."/>
            <person name="You F.M."/>
            <person name="Luo M.C."/>
            <person name="Dvorak J."/>
        </authorList>
    </citation>
    <scope>NUCLEOTIDE SEQUENCE [LARGE SCALE GENOMIC DNA]</scope>
    <source>
        <strain evidence="1">cv. AL8/78</strain>
    </source>
</reference>
<name>A0A453C2U0_AEGTS</name>
<keyword evidence="2" id="KW-1185">Reference proteome</keyword>
<reference evidence="1" key="3">
    <citation type="journal article" date="2017" name="Nature">
        <title>Genome sequence of the progenitor of the wheat D genome Aegilops tauschii.</title>
        <authorList>
            <person name="Luo M.C."/>
            <person name="Gu Y.Q."/>
            <person name="Puiu D."/>
            <person name="Wang H."/>
            <person name="Twardziok S.O."/>
            <person name="Deal K.R."/>
            <person name="Huo N."/>
            <person name="Zhu T."/>
            <person name="Wang L."/>
            <person name="Wang Y."/>
            <person name="McGuire P.E."/>
            <person name="Liu S."/>
            <person name="Long H."/>
            <person name="Ramasamy R.K."/>
            <person name="Rodriguez J.C."/>
            <person name="Van S.L."/>
            <person name="Yuan L."/>
            <person name="Wang Z."/>
            <person name="Xia Z."/>
            <person name="Xiao L."/>
            <person name="Anderson O.D."/>
            <person name="Ouyang S."/>
            <person name="Liang Y."/>
            <person name="Zimin A.V."/>
            <person name="Pertea G."/>
            <person name="Qi P."/>
            <person name="Bennetzen J.L."/>
            <person name="Dai X."/>
            <person name="Dawson M.W."/>
            <person name="Muller H.G."/>
            <person name="Kugler K."/>
            <person name="Rivarola-Duarte L."/>
            <person name="Spannagl M."/>
            <person name="Mayer K.F.X."/>
            <person name="Lu F.H."/>
            <person name="Bevan M.W."/>
            <person name="Leroy P."/>
            <person name="Li P."/>
            <person name="You F.M."/>
            <person name="Sun Q."/>
            <person name="Liu Z."/>
            <person name="Lyons E."/>
            <person name="Wicker T."/>
            <person name="Salzberg S.L."/>
            <person name="Devos K.M."/>
            <person name="Dvorak J."/>
        </authorList>
    </citation>
    <scope>NUCLEOTIDE SEQUENCE [LARGE SCALE GENOMIC DNA]</scope>
    <source>
        <strain evidence="1">cv. AL8/78</strain>
    </source>
</reference>
<dbReference type="EnsemblPlants" id="AET2Gv20716100.12">
    <property type="protein sequence ID" value="AET2Gv20716100.12"/>
    <property type="gene ID" value="AET2Gv20716100"/>
</dbReference>